<comment type="caution">
    <text evidence="2">The sequence shown here is derived from an EMBL/GenBank/DDBJ whole genome shotgun (WGS) entry which is preliminary data.</text>
</comment>
<name>X1JUJ1_9ZZZZ</name>
<dbReference type="AlphaFoldDB" id="X1JUJ1"/>
<accession>X1JUJ1</accession>
<sequence length="52" mass="5980">MGIIIYIILDQFPIHGQYTDFIFSLTMTTVSITFAVIALIIRKLVIKHKTLQ</sequence>
<reference evidence="2" key="1">
    <citation type="journal article" date="2014" name="Front. Microbiol.">
        <title>High frequency of phylogenetically diverse reductive dehalogenase-homologous genes in deep subseafloor sedimentary metagenomes.</title>
        <authorList>
            <person name="Kawai M."/>
            <person name="Futagami T."/>
            <person name="Toyoda A."/>
            <person name="Takaki Y."/>
            <person name="Nishi S."/>
            <person name="Hori S."/>
            <person name="Arai W."/>
            <person name="Tsubouchi T."/>
            <person name="Morono Y."/>
            <person name="Uchiyama I."/>
            <person name="Ito T."/>
            <person name="Fujiyama A."/>
            <person name="Inagaki F."/>
            <person name="Takami H."/>
        </authorList>
    </citation>
    <scope>NUCLEOTIDE SEQUENCE</scope>
    <source>
        <strain evidence="2">Expedition CK06-06</strain>
    </source>
</reference>
<dbReference type="EMBL" id="BARU01042169">
    <property type="protein sequence ID" value="GAH81939.1"/>
    <property type="molecule type" value="Genomic_DNA"/>
</dbReference>
<protein>
    <submittedName>
        <fullName evidence="2">Uncharacterized protein</fullName>
    </submittedName>
</protein>
<proteinExistence type="predicted"/>
<evidence type="ECO:0000313" key="2">
    <source>
        <dbReference type="EMBL" id="GAH81939.1"/>
    </source>
</evidence>
<gene>
    <name evidence="2" type="ORF">S03H2_64851</name>
</gene>
<organism evidence="2">
    <name type="scientific">marine sediment metagenome</name>
    <dbReference type="NCBI Taxonomy" id="412755"/>
    <lineage>
        <taxon>unclassified sequences</taxon>
        <taxon>metagenomes</taxon>
        <taxon>ecological metagenomes</taxon>
    </lineage>
</organism>
<keyword evidence="1" id="KW-1133">Transmembrane helix</keyword>
<evidence type="ECO:0000256" key="1">
    <source>
        <dbReference type="SAM" id="Phobius"/>
    </source>
</evidence>
<feature type="transmembrane region" description="Helical" evidence="1">
    <location>
        <begin position="21"/>
        <end position="41"/>
    </location>
</feature>
<keyword evidence="1" id="KW-0472">Membrane</keyword>
<keyword evidence="1" id="KW-0812">Transmembrane</keyword>